<dbReference type="KEGG" id="ccb:Clocel_2571"/>
<dbReference type="InterPro" id="IPR015797">
    <property type="entry name" value="NUDIX_hydrolase-like_dom_sf"/>
</dbReference>
<evidence type="ECO:0000259" key="3">
    <source>
        <dbReference type="PROSITE" id="PS51462"/>
    </source>
</evidence>
<dbReference type="InterPro" id="IPR020084">
    <property type="entry name" value="NUDIX_hydrolase_CS"/>
</dbReference>
<protein>
    <submittedName>
        <fullName evidence="4">NUDIX hydrolase</fullName>
    </submittedName>
</protein>
<name>D9SQS7_CLOC7</name>
<dbReference type="RefSeq" id="WP_010075543.1">
    <property type="nucleotide sequence ID" value="NC_014393.1"/>
</dbReference>
<evidence type="ECO:0000313" key="4">
    <source>
        <dbReference type="EMBL" id="ADL52283.1"/>
    </source>
</evidence>
<dbReference type="GO" id="GO:0016787">
    <property type="term" value="F:hydrolase activity"/>
    <property type="evidence" value="ECO:0007669"/>
    <property type="project" value="UniProtKB-KW"/>
</dbReference>
<evidence type="ECO:0000256" key="2">
    <source>
        <dbReference type="ARBA" id="ARBA00022801"/>
    </source>
</evidence>
<dbReference type="Gene3D" id="3.90.79.10">
    <property type="entry name" value="Nucleoside Triphosphate Pyrophosphohydrolase"/>
    <property type="match status" value="1"/>
</dbReference>
<keyword evidence="5" id="KW-1185">Reference proteome</keyword>
<dbReference type="Proteomes" id="UP000002730">
    <property type="component" value="Chromosome"/>
</dbReference>
<feature type="domain" description="Nudix hydrolase" evidence="3">
    <location>
        <begin position="8"/>
        <end position="131"/>
    </location>
</feature>
<dbReference type="PROSITE" id="PS00893">
    <property type="entry name" value="NUDIX_BOX"/>
    <property type="match status" value="1"/>
</dbReference>
<evidence type="ECO:0000313" key="5">
    <source>
        <dbReference type="Proteomes" id="UP000002730"/>
    </source>
</evidence>
<sequence>MVNEENTDWGKSVAGIVIKESKVLLVRHTYGAGKGKLIIPGGYMKLNETPTDAVKREILEETGVTVEPLEVVGIRFNFKDWYVIFTAKYIGGEAQSDGDENSEAVWIDINEAVTRADVPDLTQKLLISVIDNNGKGFKDIPYDGSEKNGPFSLYGLK</sequence>
<reference evidence="4 5" key="1">
    <citation type="submission" date="2010-08" db="EMBL/GenBank/DDBJ databases">
        <title>Complete sequence of Clostridium cellulovorans 743B.</title>
        <authorList>
            <consortium name="US DOE Joint Genome Institute"/>
            <person name="Lucas S."/>
            <person name="Copeland A."/>
            <person name="Lapidus A."/>
            <person name="Cheng J.-F."/>
            <person name="Bruce D."/>
            <person name="Goodwin L."/>
            <person name="Pitluck S."/>
            <person name="Chertkov O."/>
            <person name="Detter J.C."/>
            <person name="Han C."/>
            <person name="Tapia R."/>
            <person name="Land M."/>
            <person name="Hauser L."/>
            <person name="Chang Y.-J."/>
            <person name="Jeffries C."/>
            <person name="Kyrpides N."/>
            <person name="Ivanova N."/>
            <person name="Mikhailova N."/>
            <person name="Hemme C.L."/>
            <person name="Woyke T."/>
        </authorList>
    </citation>
    <scope>NUCLEOTIDE SEQUENCE [LARGE SCALE GENOMIC DNA]</scope>
    <source>
        <strain evidence="5">ATCC 35296 / DSM 3052 / OCM 3 / 743B</strain>
    </source>
</reference>
<dbReference type="Pfam" id="PF00293">
    <property type="entry name" value="NUDIX"/>
    <property type="match status" value="1"/>
</dbReference>
<gene>
    <name evidence="4" type="ordered locus">Clocel_2571</name>
</gene>
<dbReference type="EMBL" id="CP002160">
    <property type="protein sequence ID" value="ADL52283.1"/>
    <property type="molecule type" value="Genomic_DNA"/>
</dbReference>
<comment type="cofactor">
    <cofactor evidence="1">
        <name>Mg(2+)</name>
        <dbReference type="ChEBI" id="CHEBI:18420"/>
    </cofactor>
</comment>
<dbReference type="OrthoDB" id="9008185at2"/>
<organism evidence="4 5">
    <name type="scientific">Clostridium cellulovorans (strain ATCC 35296 / DSM 3052 / OCM 3 / 743B)</name>
    <dbReference type="NCBI Taxonomy" id="573061"/>
    <lineage>
        <taxon>Bacteria</taxon>
        <taxon>Bacillati</taxon>
        <taxon>Bacillota</taxon>
        <taxon>Clostridia</taxon>
        <taxon>Eubacteriales</taxon>
        <taxon>Clostridiaceae</taxon>
        <taxon>Clostridium</taxon>
    </lineage>
</organism>
<evidence type="ECO:0000256" key="1">
    <source>
        <dbReference type="ARBA" id="ARBA00001946"/>
    </source>
</evidence>
<dbReference type="eggNOG" id="COG1051">
    <property type="taxonomic scope" value="Bacteria"/>
</dbReference>
<dbReference type="InterPro" id="IPR000086">
    <property type="entry name" value="NUDIX_hydrolase_dom"/>
</dbReference>
<dbReference type="PROSITE" id="PS51462">
    <property type="entry name" value="NUDIX"/>
    <property type="match status" value="1"/>
</dbReference>
<accession>D9SQS7</accession>
<dbReference type="PANTHER" id="PTHR43046">
    <property type="entry name" value="GDP-MANNOSE MANNOSYL HYDROLASE"/>
    <property type="match status" value="1"/>
</dbReference>
<keyword evidence="2 4" id="KW-0378">Hydrolase</keyword>
<dbReference type="PANTHER" id="PTHR43046:SF14">
    <property type="entry name" value="MUTT_NUDIX FAMILY PROTEIN"/>
    <property type="match status" value="1"/>
</dbReference>
<dbReference type="HOGENOM" id="CLU_037162_20_5_9"/>
<dbReference type="AlphaFoldDB" id="D9SQS7"/>
<proteinExistence type="predicted"/>
<dbReference type="SUPFAM" id="SSF55811">
    <property type="entry name" value="Nudix"/>
    <property type="match status" value="1"/>
</dbReference>